<feature type="compositionally biased region" description="Low complexity" evidence="1">
    <location>
        <begin position="490"/>
        <end position="511"/>
    </location>
</feature>
<gene>
    <name evidence="2" type="ORF">I350_04533</name>
</gene>
<feature type="compositionally biased region" description="Low complexity" evidence="1">
    <location>
        <begin position="193"/>
        <end position="214"/>
    </location>
</feature>
<dbReference type="EMBL" id="MEKH01000007">
    <property type="protein sequence ID" value="ODO05482.1"/>
    <property type="molecule type" value="Genomic_DNA"/>
</dbReference>
<feature type="region of interest" description="Disordered" evidence="1">
    <location>
        <begin position="686"/>
        <end position="705"/>
    </location>
</feature>
<feature type="compositionally biased region" description="Basic and acidic residues" evidence="1">
    <location>
        <begin position="124"/>
        <end position="134"/>
    </location>
</feature>
<feature type="compositionally biased region" description="Low complexity" evidence="1">
    <location>
        <begin position="90"/>
        <end position="105"/>
    </location>
</feature>
<feature type="compositionally biased region" description="Basic and acidic residues" evidence="1">
    <location>
        <begin position="456"/>
        <end position="470"/>
    </location>
</feature>
<feature type="compositionally biased region" description="Low complexity" evidence="1">
    <location>
        <begin position="316"/>
        <end position="330"/>
    </location>
</feature>
<dbReference type="Proteomes" id="UP000095149">
    <property type="component" value="Unassembled WGS sequence"/>
</dbReference>
<comment type="caution">
    <text evidence="2">The sequence shown here is derived from an EMBL/GenBank/DDBJ whole genome shotgun (WGS) entry which is preliminary data.</text>
</comment>
<accession>A0A1E3JZZ6</accession>
<protein>
    <submittedName>
        <fullName evidence="2">Uncharacterized protein</fullName>
    </submittedName>
</protein>
<evidence type="ECO:0000313" key="2">
    <source>
        <dbReference type="EMBL" id="ODO05482.1"/>
    </source>
</evidence>
<name>A0A1E3JZZ6_9TREE</name>
<feature type="compositionally biased region" description="Low complexity" evidence="1">
    <location>
        <begin position="408"/>
        <end position="418"/>
    </location>
</feature>
<evidence type="ECO:0000256" key="1">
    <source>
        <dbReference type="SAM" id="MobiDB-lite"/>
    </source>
</evidence>
<evidence type="ECO:0000313" key="3">
    <source>
        <dbReference type="Proteomes" id="UP000095149"/>
    </source>
</evidence>
<feature type="compositionally biased region" description="Polar residues" evidence="1">
    <location>
        <begin position="15"/>
        <end position="30"/>
    </location>
</feature>
<feature type="region of interest" description="Disordered" evidence="1">
    <location>
        <begin position="181"/>
        <end position="572"/>
    </location>
</feature>
<feature type="region of interest" description="Disordered" evidence="1">
    <location>
        <begin position="1"/>
        <end position="142"/>
    </location>
</feature>
<dbReference type="AlphaFoldDB" id="A0A1E3JZZ6"/>
<feature type="compositionally biased region" description="Polar residues" evidence="1">
    <location>
        <begin position="78"/>
        <end position="89"/>
    </location>
</feature>
<feature type="compositionally biased region" description="Polar residues" evidence="1">
    <location>
        <begin position="46"/>
        <end position="55"/>
    </location>
</feature>
<proteinExistence type="predicted"/>
<organism evidence="2 3">
    <name type="scientific">Cryptococcus amylolentus CBS 6273</name>
    <dbReference type="NCBI Taxonomy" id="1296118"/>
    <lineage>
        <taxon>Eukaryota</taxon>
        <taxon>Fungi</taxon>
        <taxon>Dikarya</taxon>
        <taxon>Basidiomycota</taxon>
        <taxon>Agaricomycotina</taxon>
        <taxon>Tremellomycetes</taxon>
        <taxon>Tremellales</taxon>
        <taxon>Cryptococcaceae</taxon>
        <taxon>Cryptococcus</taxon>
    </lineage>
</organism>
<feature type="compositionally biased region" description="Acidic residues" evidence="1">
    <location>
        <begin position="236"/>
        <end position="262"/>
    </location>
</feature>
<reference evidence="2 3" key="1">
    <citation type="submission" date="2016-06" db="EMBL/GenBank/DDBJ databases">
        <title>Evolution of pathogenesis and genome organization in the Tremellales.</title>
        <authorList>
            <person name="Cuomo C."/>
            <person name="Litvintseva A."/>
            <person name="Heitman J."/>
            <person name="Chen Y."/>
            <person name="Sun S."/>
            <person name="Springer D."/>
            <person name="Dromer F."/>
            <person name="Young S."/>
            <person name="Zeng Q."/>
            <person name="Chapman S."/>
            <person name="Gujja S."/>
            <person name="Saif S."/>
            <person name="Birren B."/>
        </authorList>
    </citation>
    <scope>NUCLEOTIDE SEQUENCE [LARGE SCALE GENOMIC DNA]</scope>
    <source>
        <strain evidence="2 3">CBS 6273</strain>
    </source>
</reference>
<sequence>MSAHSPQYIHGFSPIASSNPSPTSPHSYTCSPIEPGTLSFPKVPIPTSTTVSTDSEAGAFSSDWHSPCPGENAAGRSDAQSPSLISTLFSTGRSRQTSSTASTSGWPTPITPSTTGGVFSASEKPTKPILRRDTFSTSGEEGARDFFQGFDLSVPPKVLEEGHEGAGRVVKKRPSVLKFAVKPYLPPSPTLKSPYAPSSPRSRSRSTSTSFSGLSSGGQAYGGRSPAPPRVLGSAFDDEYDEDDDQDEGEEEDEDEEEEEFVESPIAIPGHESDSDEGYVEDEEDGFTSDEEDPSTNTFTLFPKFSNRPTPFAQPTASSSGHAHTSSQSTFQGNSTPRRRGRTLPPCPPSTDDCDNADVSAPFAGRKKRSISIVTDKPSTARCTRHRSPPPPSSTTAATREGGGLQKAPPAARSPSAAELCRRRGSNAAPMSAAPYPGGSPSKIRLPQPQIQTKGWKSDDSAFYPCRKEPQSASVIETRREQFPSPPPSSFALPFASGAAASRRGSGSVSGTAMGVGSSTSTGLGIVNNKRPSLPPSTTAPAVPRLSTTTISTSTAPPRKASLPLPSGGILRSASDFAQRSPIPASSSSTYTGIGTGPGTTSILSPSSTSTVHPHFNDMQPHASGHGRERAITISIGSGPKDGPGGSDGAGGVRMSRGEGLSRSFDGGFMGEMDVEREIALALQEPAHPAHSAHSRPLDRGIGQERALGELDERMEVVQF</sequence>
<dbReference type="OrthoDB" id="2573341at2759"/>
<feature type="compositionally biased region" description="Acidic residues" evidence="1">
    <location>
        <begin position="274"/>
        <end position="294"/>
    </location>
</feature>
<feature type="compositionally biased region" description="Basic and acidic residues" evidence="1">
    <location>
        <begin position="696"/>
        <end position="705"/>
    </location>
</feature>